<dbReference type="EMBL" id="JAUIQD010000001">
    <property type="protein sequence ID" value="KAK3364419.1"/>
    <property type="molecule type" value="Genomic_DNA"/>
</dbReference>
<comment type="caution">
    <text evidence="2">The sequence shown here is derived from an EMBL/GenBank/DDBJ whole genome shotgun (WGS) entry which is preliminary data.</text>
</comment>
<keyword evidence="3" id="KW-1185">Reference proteome</keyword>
<dbReference type="AlphaFoldDB" id="A0AAJ0HXG5"/>
<name>A0AAJ0HXG5_9PEZI</name>
<gene>
    <name evidence="2" type="ORF">B0T25DRAFT_63794</name>
</gene>
<protein>
    <submittedName>
        <fullName evidence="2">Uncharacterized protein</fullName>
    </submittedName>
</protein>
<reference evidence="2" key="2">
    <citation type="submission" date="2023-06" db="EMBL/GenBank/DDBJ databases">
        <authorList>
            <consortium name="Lawrence Berkeley National Laboratory"/>
            <person name="Haridas S."/>
            <person name="Hensen N."/>
            <person name="Bonometti L."/>
            <person name="Westerberg I."/>
            <person name="Brannstrom I.O."/>
            <person name="Guillou S."/>
            <person name="Cros-Aarteil S."/>
            <person name="Calhoun S."/>
            <person name="Kuo A."/>
            <person name="Mondo S."/>
            <person name="Pangilinan J."/>
            <person name="Riley R."/>
            <person name="Labutti K."/>
            <person name="Andreopoulos B."/>
            <person name="Lipzen A."/>
            <person name="Chen C."/>
            <person name="Yanf M."/>
            <person name="Daum C."/>
            <person name="Ng V."/>
            <person name="Clum A."/>
            <person name="Steindorff A."/>
            <person name="Ohm R."/>
            <person name="Martin F."/>
            <person name="Silar P."/>
            <person name="Natvig D."/>
            <person name="Lalanne C."/>
            <person name="Gautier V."/>
            <person name="Ament-Velasquez S.L."/>
            <person name="Kruys A."/>
            <person name="Hutchinson M.I."/>
            <person name="Powell A.J."/>
            <person name="Barry K."/>
            <person name="Miller A.N."/>
            <person name="Grigoriev I.V."/>
            <person name="Debuchy R."/>
            <person name="Gladieux P."/>
            <person name="Thoren M.H."/>
            <person name="Johannesson H."/>
        </authorList>
    </citation>
    <scope>NUCLEOTIDE SEQUENCE</scope>
    <source>
        <strain evidence="2">CBS 955.72</strain>
    </source>
</reference>
<proteinExistence type="predicted"/>
<keyword evidence="1" id="KW-1133">Transmembrane helix</keyword>
<accession>A0AAJ0HXG5</accession>
<keyword evidence="1" id="KW-0812">Transmembrane</keyword>
<feature type="transmembrane region" description="Helical" evidence="1">
    <location>
        <begin position="12"/>
        <end position="29"/>
    </location>
</feature>
<evidence type="ECO:0000313" key="2">
    <source>
        <dbReference type="EMBL" id="KAK3364419.1"/>
    </source>
</evidence>
<feature type="transmembrane region" description="Helical" evidence="1">
    <location>
        <begin position="58"/>
        <end position="77"/>
    </location>
</feature>
<sequence length="159" mass="17870">MHFPTCKFNPVGVMVACSAITAGRILLFLRSLCHLETNGHSGWVLFLLRRSQFKSESVFFCLFSWSIFFLVLLHPGVTCQRPPHIREMREGLGWCNAITHSMLSTQHLALGKPRTTRSHPIAAHTLSDCPAENVYTVDTATKVGSIRRRRNCKSRSVGC</sequence>
<reference evidence="2" key="1">
    <citation type="journal article" date="2023" name="Mol. Phylogenet. Evol.">
        <title>Genome-scale phylogeny and comparative genomics of the fungal order Sordariales.</title>
        <authorList>
            <person name="Hensen N."/>
            <person name="Bonometti L."/>
            <person name="Westerberg I."/>
            <person name="Brannstrom I.O."/>
            <person name="Guillou S."/>
            <person name="Cros-Aarteil S."/>
            <person name="Calhoun S."/>
            <person name="Haridas S."/>
            <person name="Kuo A."/>
            <person name="Mondo S."/>
            <person name="Pangilinan J."/>
            <person name="Riley R."/>
            <person name="LaButti K."/>
            <person name="Andreopoulos B."/>
            <person name="Lipzen A."/>
            <person name="Chen C."/>
            <person name="Yan M."/>
            <person name="Daum C."/>
            <person name="Ng V."/>
            <person name="Clum A."/>
            <person name="Steindorff A."/>
            <person name="Ohm R.A."/>
            <person name="Martin F."/>
            <person name="Silar P."/>
            <person name="Natvig D.O."/>
            <person name="Lalanne C."/>
            <person name="Gautier V."/>
            <person name="Ament-Velasquez S.L."/>
            <person name="Kruys A."/>
            <person name="Hutchinson M.I."/>
            <person name="Powell A.J."/>
            <person name="Barry K."/>
            <person name="Miller A.N."/>
            <person name="Grigoriev I.V."/>
            <person name="Debuchy R."/>
            <person name="Gladieux P."/>
            <person name="Hiltunen Thoren M."/>
            <person name="Johannesson H."/>
        </authorList>
    </citation>
    <scope>NUCLEOTIDE SEQUENCE</scope>
    <source>
        <strain evidence="2">CBS 955.72</strain>
    </source>
</reference>
<evidence type="ECO:0000313" key="3">
    <source>
        <dbReference type="Proteomes" id="UP001275084"/>
    </source>
</evidence>
<dbReference type="Proteomes" id="UP001275084">
    <property type="component" value="Unassembled WGS sequence"/>
</dbReference>
<keyword evidence="1" id="KW-0472">Membrane</keyword>
<evidence type="ECO:0000256" key="1">
    <source>
        <dbReference type="SAM" id="Phobius"/>
    </source>
</evidence>
<organism evidence="2 3">
    <name type="scientific">Lasiosphaeria hispida</name>
    <dbReference type="NCBI Taxonomy" id="260671"/>
    <lineage>
        <taxon>Eukaryota</taxon>
        <taxon>Fungi</taxon>
        <taxon>Dikarya</taxon>
        <taxon>Ascomycota</taxon>
        <taxon>Pezizomycotina</taxon>
        <taxon>Sordariomycetes</taxon>
        <taxon>Sordariomycetidae</taxon>
        <taxon>Sordariales</taxon>
        <taxon>Lasiosphaeriaceae</taxon>
        <taxon>Lasiosphaeria</taxon>
    </lineage>
</organism>